<dbReference type="PANTHER" id="PTHR32322:SF2">
    <property type="entry name" value="EAMA DOMAIN-CONTAINING PROTEIN"/>
    <property type="match status" value="1"/>
</dbReference>
<evidence type="ECO:0000313" key="7">
    <source>
        <dbReference type="EMBL" id="CAB4712171.1"/>
    </source>
</evidence>
<evidence type="ECO:0000313" key="12">
    <source>
        <dbReference type="EMBL" id="CAB5035804.1"/>
    </source>
</evidence>
<evidence type="ECO:0000313" key="11">
    <source>
        <dbReference type="EMBL" id="CAB4909333.1"/>
    </source>
</evidence>
<dbReference type="EMBL" id="CAEZYH010000010">
    <property type="protein sequence ID" value="CAB4712171.1"/>
    <property type="molecule type" value="Genomic_DNA"/>
</dbReference>
<evidence type="ECO:0000259" key="6">
    <source>
        <dbReference type="Pfam" id="PF00892"/>
    </source>
</evidence>
<sequence>MARDLSHRPRTFRLNSALAPQGPDNSVGRFFNTASPEALFVLSATAQYIGAVIAVDLFDQVNPATVAWLRVIGASIALLIFSSRRLLHRDHRQKWTRQDFIAMTIFGVATALMNTFFYLAIDRLPMGKGVAIEFIGPILVAAVRTRSRRNALSLGCAAVGVAVLSGVELSDEPLGLLFIFLASAMWATYIVVGSRVAQQNRGVSGLGLGLVIGALVITPIGAPMSGPVWHAPHLIFACMFVGVLSNAIGYGIDQSILRRIPIRRFSVLLALLPVTATVVAFIALDQRPNALDLFGMSLVLAGVVIQERETLSNQ</sequence>
<evidence type="ECO:0000256" key="4">
    <source>
        <dbReference type="ARBA" id="ARBA00023136"/>
    </source>
</evidence>
<feature type="transmembrane region" description="Helical" evidence="5">
    <location>
        <begin position="38"/>
        <end position="55"/>
    </location>
</feature>
<dbReference type="SUPFAM" id="SSF103481">
    <property type="entry name" value="Multidrug resistance efflux transporter EmrE"/>
    <property type="match status" value="2"/>
</dbReference>
<dbReference type="InterPro" id="IPR050638">
    <property type="entry name" value="AA-Vitamin_Transporters"/>
</dbReference>
<dbReference type="EMBL" id="CAFAAL010000094">
    <property type="protein sequence ID" value="CAB4808430.1"/>
    <property type="molecule type" value="Genomic_DNA"/>
</dbReference>
<dbReference type="EMBL" id="CAFBMF010000114">
    <property type="protein sequence ID" value="CAB4909333.1"/>
    <property type="molecule type" value="Genomic_DNA"/>
</dbReference>
<protein>
    <submittedName>
        <fullName evidence="10">Unannotated protein</fullName>
    </submittedName>
</protein>
<feature type="transmembrane region" description="Helical" evidence="5">
    <location>
        <begin position="204"/>
        <end position="222"/>
    </location>
</feature>
<name>A0A6J7EDY0_9ZZZZ</name>
<feature type="transmembrane region" description="Helical" evidence="5">
    <location>
        <begin position="67"/>
        <end position="87"/>
    </location>
</feature>
<evidence type="ECO:0000256" key="3">
    <source>
        <dbReference type="ARBA" id="ARBA00022989"/>
    </source>
</evidence>
<evidence type="ECO:0000313" key="8">
    <source>
        <dbReference type="EMBL" id="CAB4770528.1"/>
    </source>
</evidence>
<dbReference type="EMBL" id="CAEZZP010000039">
    <property type="protein sequence ID" value="CAB4770528.1"/>
    <property type="molecule type" value="Genomic_DNA"/>
</dbReference>
<evidence type="ECO:0000256" key="1">
    <source>
        <dbReference type="ARBA" id="ARBA00004141"/>
    </source>
</evidence>
<evidence type="ECO:0000313" key="10">
    <source>
        <dbReference type="EMBL" id="CAB4879490.1"/>
    </source>
</evidence>
<evidence type="ECO:0000256" key="5">
    <source>
        <dbReference type="SAM" id="Phobius"/>
    </source>
</evidence>
<keyword evidence="3 5" id="KW-1133">Transmembrane helix</keyword>
<dbReference type="AlphaFoldDB" id="A0A6J7EDY0"/>
<feature type="domain" description="EamA" evidence="6">
    <location>
        <begin position="39"/>
        <end position="142"/>
    </location>
</feature>
<reference evidence="10" key="1">
    <citation type="submission" date="2020-05" db="EMBL/GenBank/DDBJ databases">
        <authorList>
            <person name="Chiriac C."/>
            <person name="Salcher M."/>
            <person name="Ghai R."/>
            <person name="Kavagutti S V."/>
        </authorList>
    </citation>
    <scope>NUCLEOTIDE SEQUENCE</scope>
</reference>
<feature type="transmembrane region" description="Helical" evidence="5">
    <location>
        <begin position="234"/>
        <end position="253"/>
    </location>
</feature>
<gene>
    <name evidence="7" type="ORF">UFOPK2658_00471</name>
    <name evidence="8" type="ORF">UFOPK2880_00794</name>
    <name evidence="9" type="ORF">UFOPK3004_01078</name>
    <name evidence="10" type="ORF">UFOPK3304_01507</name>
    <name evidence="11" type="ORF">UFOPK3494_01412</name>
    <name evidence="12" type="ORF">UFOPK4134_01526</name>
</gene>
<dbReference type="InterPro" id="IPR037185">
    <property type="entry name" value="EmrE-like"/>
</dbReference>
<comment type="subcellular location">
    <subcellularLocation>
        <location evidence="1">Membrane</location>
        <topology evidence="1">Multi-pass membrane protein</topology>
    </subcellularLocation>
</comment>
<dbReference type="Pfam" id="PF00892">
    <property type="entry name" value="EamA"/>
    <property type="match status" value="2"/>
</dbReference>
<keyword evidence="4 5" id="KW-0472">Membrane</keyword>
<evidence type="ECO:0000313" key="9">
    <source>
        <dbReference type="EMBL" id="CAB4808430.1"/>
    </source>
</evidence>
<feature type="transmembrane region" description="Helical" evidence="5">
    <location>
        <begin position="150"/>
        <end position="167"/>
    </location>
</feature>
<feature type="transmembrane region" description="Helical" evidence="5">
    <location>
        <begin position="99"/>
        <end position="120"/>
    </location>
</feature>
<feature type="transmembrane region" description="Helical" evidence="5">
    <location>
        <begin position="265"/>
        <end position="284"/>
    </location>
</feature>
<accession>A0A6J7EDY0</accession>
<organism evidence="10">
    <name type="scientific">freshwater metagenome</name>
    <dbReference type="NCBI Taxonomy" id="449393"/>
    <lineage>
        <taxon>unclassified sequences</taxon>
        <taxon>metagenomes</taxon>
        <taxon>ecological metagenomes</taxon>
    </lineage>
</organism>
<dbReference type="EMBL" id="CAFBPS010000149">
    <property type="protein sequence ID" value="CAB5035804.1"/>
    <property type="molecule type" value="Genomic_DNA"/>
</dbReference>
<feature type="transmembrane region" description="Helical" evidence="5">
    <location>
        <begin position="173"/>
        <end position="192"/>
    </location>
</feature>
<dbReference type="GO" id="GO:0016020">
    <property type="term" value="C:membrane"/>
    <property type="evidence" value="ECO:0007669"/>
    <property type="project" value="UniProtKB-SubCell"/>
</dbReference>
<dbReference type="PANTHER" id="PTHR32322">
    <property type="entry name" value="INNER MEMBRANE TRANSPORTER"/>
    <property type="match status" value="1"/>
</dbReference>
<evidence type="ECO:0000256" key="2">
    <source>
        <dbReference type="ARBA" id="ARBA00022692"/>
    </source>
</evidence>
<proteinExistence type="predicted"/>
<feature type="transmembrane region" description="Helical" evidence="5">
    <location>
        <begin position="126"/>
        <end position="143"/>
    </location>
</feature>
<feature type="domain" description="EamA" evidence="6">
    <location>
        <begin position="174"/>
        <end position="305"/>
    </location>
</feature>
<dbReference type="InterPro" id="IPR000620">
    <property type="entry name" value="EamA_dom"/>
</dbReference>
<dbReference type="EMBL" id="CAFBLJ010000101">
    <property type="protein sequence ID" value="CAB4879490.1"/>
    <property type="molecule type" value="Genomic_DNA"/>
</dbReference>
<keyword evidence="2 5" id="KW-0812">Transmembrane</keyword>